<accession>A0A7M1RSW0</accession>
<dbReference type="GeneID" id="65131305"/>
<organism evidence="1 2">
    <name type="scientific">uncultured phage cr113_1</name>
    <dbReference type="NCBI Taxonomy" id="2772087"/>
    <lineage>
        <taxon>Viruses</taxon>
        <taxon>Duplodnaviria</taxon>
        <taxon>Heunggongvirae</taxon>
        <taxon>Uroviricota</taxon>
        <taxon>Caudoviricetes</taxon>
        <taxon>Crassvirales</taxon>
        <taxon>Suoliviridae</taxon>
        <taxon>Loutivirinae</taxon>
        <taxon>Buchavirus</taxon>
        <taxon>Buchavirus coli</taxon>
    </lineage>
</organism>
<sequence>MNSRILSAVGLFIASIFVGYNILSTVEPVQAQQPVIPSYLELMSMMHSNKEAKSVSKVDTIEVSYDVNTQEVSVKGTADAIVNVTTTGELKPVVKWRTKVKKVNTGFPKVRSIANLPEDVKPLSPFTKESQNE</sequence>
<evidence type="ECO:0000313" key="1">
    <source>
        <dbReference type="EMBL" id="QOR57366.1"/>
    </source>
</evidence>
<reference evidence="1 2" key="1">
    <citation type="submission" date="2020-07" db="EMBL/GenBank/DDBJ databases">
        <title>Taxonomic proposal: Crassvirales, a new order of highly abundant and diverse bacterial viruses.</title>
        <authorList>
            <person name="Shkoporov A.N."/>
            <person name="Stockdale S.R."/>
            <person name="Guerin E."/>
            <person name="Ross R.P."/>
            <person name="Hill C."/>
        </authorList>
    </citation>
    <scope>NUCLEOTIDE SEQUENCE [LARGE SCALE GENOMIC DNA]</scope>
</reference>
<dbReference type="EMBL" id="MT774403">
    <property type="protein sequence ID" value="QOR57366.1"/>
    <property type="molecule type" value="Genomic_DNA"/>
</dbReference>
<dbReference type="Proteomes" id="UP000593598">
    <property type="component" value="Segment"/>
</dbReference>
<proteinExistence type="predicted"/>
<name>A0A7M1RSW0_9CAUD</name>
<evidence type="ECO:0000313" key="2">
    <source>
        <dbReference type="Proteomes" id="UP000593598"/>
    </source>
</evidence>
<dbReference type="KEGG" id="vg:65131305"/>
<dbReference type="RefSeq" id="YP_010112818.1">
    <property type="nucleotide sequence ID" value="NC_055896.1"/>
</dbReference>
<protein>
    <submittedName>
        <fullName evidence="1">Uncharacterized protein</fullName>
    </submittedName>
</protein>
<keyword evidence="2" id="KW-1185">Reference proteome</keyword>